<dbReference type="AlphaFoldDB" id="A0A3R9WUB7"/>
<dbReference type="Proteomes" id="UP000274661">
    <property type="component" value="Unassembled WGS sequence"/>
</dbReference>
<name>A0A3R9WUB7_9SPHN</name>
<dbReference type="EMBL" id="RWJF01000001">
    <property type="protein sequence ID" value="RST31981.1"/>
    <property type="molecule type" value="Genomic_DNA"/>
</dbReference>
<feature type="domain" description="YdhG-like" evidence="1">
    <location>
        <begin position="19"/>
        <end position="105"/>
    </location>
</feature>
<dbReference type="Pfam" id="PF08818">
    <property type="entry name" value="DUF1801"/>
    <property type="match status" value="1"/>
</dbReference>
<evidence type="ECO:0000259" key="1">
    <source>
        <dbReference type="Pfam" id="PF08818"/>
    </source>
</evidence>
<proteinExistence type="predicted"/>
<dbReference type="RefSeq" id="WP_126719921.1">
    <property type="nucleotide sequence ID" value="NZ_RWJF01000001.1"/>
</dbReference>
<accession>A0A3R9WUB7</accession>
<gene>
    <name evidence="2" type="ORF">HMF7854_14885</name>
</gene>
<dbReference type="SUPFAM" id="SSF159888">
    <property type="entry name" value="YdhG-like"/>
    <property type="match status" value="1"/>
</dbReference>
<keyword evidence="3" id="KW-1185">Reference proteome</keyword>
<reference evidence="2 3" key="1">
    <citation type="submission" date="2018-12" db="EMBL/GenBank/DDBJ databases">
        <title>Sphingomonas sp. HMF7854 Genome sequencing and assembly.</title>
        <authorList>
            <person name="Cha I."/>
            <person name="Kang H."/>
            <person name="Kim H."/>
            <person name="Kang J."/>
            <person name="Joh K."/>
        </authorList>
    </citation>
    <scope>NUCLEOTIDE SEQUENCE [LARGE SCALE GENOMIC DNA]</scope>
    <source>
        <strain evidence="2 3">HMF7854</strain>
    </source>
</reference>
<comment type="caution">
    <text evidence="2">The sequence shown here is derived from an EMBL/GenBank/DDBJ whole genome shotgun (WGS) entry which is preliminary data.</text>
</comment>
<evidence type="ECO:0000313" key="3">
    <source>
        <dbReference type="Proteomes" id="UP000274661"/>
    </source>
</evidence>
<organism evidence="2 3">
    <name type="scientific">Sphingomonas ginkgonis</name>
    <dbReference type="NCBI Taxonomy" id="2315330"/>
    <lineage>
        <taxon>Bacteria</taxon>
        <taxon>Pseudomonadati</taxon>
        <taxon>Pseudomonadota</taxon>
        <taxon>Alphaproteobacteria</taxon>
        <taxon>Sphingomonadales</taxon>
        <taxon>Sphingomonadaceae</taxon>
        <taxon>Sphingomonas</taxon>
    </lineage>
</organism>
<dbReference type="Gene3D" id="3.90.1150.200">
    <property type="match status" value="1"/>
</dbReference>
<dbReference type="InterPro" id="IPR014922">
    <property type="entry name" value="YdhG-like"/>
</dbReference>
<dbReference type="OrthoDB" id="214150at2"/>
<protein>
    <recommendedName>
        <fullName evidence="1">YdhG-like domain-containing protein</fullName>
    </recommendedName>
</protein>
<evidence type="ECO:0000313" key="2">
    <source>
        <dbReference type="EMBL" id="RST31981.1"/>
    </source>
</evidence>
<dbReference type="Pfam" id="PF13376">
    <property type="entry name" value="OmdA"/>
    <property type="match status" value="1"/>
</dbReference>
<sequence length="197" mass="21693">MSRSAAVDDYVAAAPPFARSILEHVRGRVHALVPDAEEAIKWAKPAYLVGGRILLVTAAFKAHAALSFWRAGTALPNAETSAMGQFGRLTALADLPDDTRLDALIVELAEAARTPATAARRSPATSRPALEPHPAFLAALDSEPAARAQFDRFSDSCRREYIEWISEAKRDDTRARRIAEATGWIAQGRKRNWRYER</sequence>